<name>A0A248UDD8_9HYPH</name>
<proteinExistence type="predicted"/>
<evidence type="ECO:0000313" key="2">
    <source>
        <dbReference type="Proteomes" id="UP000215256"/>
    </source>
</evidence>
<dbReference type="EMBL" id="CP022603">
    <property type="protein sequence ID" value="ASV84833.1"/>
    <property type="molecule type" value="Genomic_DNA"/>
</dbReference>
<evidence type="ECO:0000313" key="1">
    <source>
        <dbReference type="EMBL" id="ASV84833.1"/>
    </source>
</evidence>
<gene>
    <name evidence="1" type="ORF">CES85_5637</name>
</gene>
<dbReference type="Proteomes" id="UP000215256">
    <property type="component" value="Chromosome 2"/>
</dbReference>
<protein>
    <submittedName>
        <fullName evidence="1">Uncharacterized protein</fullName>
    </submittedName>
</protein>
<dbReference type="Gene3D" id="1.10.357.10">
    <property type="entry name" value="Tetracycline Repressor, domain 2"/>
    <property type="match status" value="1"/>
</dbReference>
<sequence length="151" mass="17534">MLHELFAGLHVNHLQEIFDEDAKGISFEPLCFLEQKILSWFDCLGTIPHLKRMFTIVLRIDLQAKPDALQRVIRKLEIEERWAMEFAFMRAAERGQLGNGHSPETSFNTMRSLVKGFEREILLSERSERVLANAKKSVTGLFASFRRDLTR</sequence>
<organism evidence="1 2">
    <name type="scientific">Ochrobactrum quorumnocens</name>
    <dbReference type="NCBI Taxonomy" id="271865"/>
    <lineage>
        <taxon>Bacteria</taxon>
        <taxon>Pseudomonadati</taxon>
        <taxon>Pseudomonadota</taxon>
        <taxon>Alphaproteobacteria</taxon>
        <taxon>Hyphomicrobiales</taxon>
        <taxon>Brucellaceae</taxon>
        <taxon>Brucella/Ochrobactrum group</taxon>
        <taxon>Ochrobactrum</taxon>
    </lineage>
</organism>
<dbReference type="KEGG" id="och:CES85_5637"/>
<dbReference type="AlphaFoldDB" id="A0A248UDD8"/>
<reference evidence="1 2" key="1">
    <citation type="submission" date="2017-07" db="EMBL/GenBank/DDBJ databases">
        <title>Phylogenetic study on the rhizospheric bacterium Ochrobactrum sp. A44.</title>
        <authorList>
            <person name="Krzyzanowska D.M."/>
            <person name="Ossowicki A."/>
            <person name="Rajewska M."/>
            <person name="Maciag T."/>
            <person name="Kaczynski Z."/>
            <person name="Czerwicka M."/>
            <person name="Jafra S."/>
        </authorList>
    </citation>
    <scope>NUCLEOTIDE SEQUENCE [LARGE SCALE GENOMIC DNA]</scope>
    <source>
        <strain evidence="1 2">A44</strain>
    </source>
</reference>
<accession>A0A248UDD8</accession>